<keyword evidence="6" id="KW-0378">Hydrolase</keyword>
<dbReference type="PANTHER" id="PTHR10286">
    <property type="entry name" value="INORGANIC PYROPHOSPHATASE"/>
    <property type="match status" value="1"/>
</dbReference>
<dbReference type="InterPro" id="IPR036649">
    <property type="entry name" value="Pyrophosphatase_sf"/>
</dbReference>
<dbReference type="HAMAP" id="MF_00209">
    <property type="entry name" value="Inorganic_PPase"/>
    <property type="match status" value="1"/>
</dbReference>
<protein>
    <recommendedName>
        <fullName evidence="8">Inorganic pyrophosphatase</fullName>
        <ecNumber evidence="3">3.6.1.1</ecNumber>
    </recommendedName>
</protein>
<dbReference type="CDD" id="cd00412">
    <property type="entry name" value="pyrophosphatase"/>
    <property type="match status" value="1"/>
</dbReference>
<dbReference type="AlphaFoldDB" id="A0A383WP34"/>
<evidence type="ECO:0000256" key="10">
    <source>
        <dbReference type="SAM" id="MobiDB-lite"/>
    </source>
</evidence>
<evidence type="ECO:0000256" key="3">
    <source>
        <dbReference type="ARBA" id="ARBA00012146"/>
    </source>
</evidence>
<keyword evidence="7" id="KW-0460">Magnesium</keyword>
<evidence type="ECO:0000313" key="12">
    <source>
        <dbReference type="EMBL" id="SZX78924.1"/>
    </source>
</evidence>
<dbReference type="Proteomes" id="UP000256970">
    <property type="component" value="Unassembled WGS sequence"/>
</dbReference>
<dbReference type="GO" id="GO:0004427">
    <property type="term" value="F:inorganic diphosphate phosphatase activity"/>
    <property type="evidence" value="ECO:0007669"/>
    <property type="project" value="UniProtKB-EC"/>
</dbReference>
<dbReference type="STRING" id="3088.A0A383WP34"/>
<gene>
    <name evidence="12" type="ORF">BQ4739_LOCUS19224</name>
    <name evidence="11" type="ORF">BQ4739_LOCUS2928</name>
</gene>
<dbReference type="EMBL" id="FNXT01001347">
    <property type="protein sequence ID" value="SZX78924.1"/>
    <property type="molecule type" value="Genomic_DNA"/>
</dbReference>
<evidence type="ECO:0000256" key="1">
    <source>
        <dbReference type="ARBA" id="ARBA00001946"/>
    </source>
</evidence>
<evidence type="ECO:0000313" key="13">
    <source>
        <dbReference type="Proteomes" id="UP000256970"/>
    </source>
</evidence>
<dbReference type="GO" id="GO:0005737">
    <property type="term" value="C:cytoplasm"/>
    <property type="evidence" value="ECO:0007669"/>
    <property type="project" value="InterPro"/>
</dbReference>
<dbReference type="InterPro" id="IPR008162">
    <property type="entry name" value="Pyrophosphatase"/>
</dbReference>
<feature type="compositionally biased region" description="Low complexity" evidence="10">
    <location>
        <begin position="10"/>
        <end position="22"/>
    </location>
</feature>
<evidence type="ECO:0000256" key="8">
    <source>
        <dbReference type="ARBA" id="ARBA00040300"/>
    </source>
</evidence>
<dbReference type="SUPFAM" id="SSF50324">
    <property type="entry name" value="Inorganic pyrophosphatase"/>
    <property type="match status" value="1"/>
</dbReference>
<evidence type="ECO:0000256" key="6">
    <source>
        <dbReference type="ARBA" id="ARBA00022801"/>
    </source>
</evidence>
<feature type="compositionally biased region" description="Low complexity" evidence="10">
    <location>
        <begin position="35"/>
        <end position="55"/>
    </location>
</feature>
<keyword evidence="5" id="KW-0479">Metal-binding</keyword>
<dbReference type="EMBL" id="FNXT01000218">
    <property type="protein sequence ID" value="SZX62331.1"/>
    <property type="molecule type" value="Genomic_DNA"/>
</dbReference>
<evidence type="ECO:0000256" key="9">
    <source>
        <dbReference type="ARBA" id="ARBA00047820"/>
    </source>
</evidence>
<dbReference type="Pfam" id="PF00719">
    <property type="entry name" value="Pyrophosphatase"/>
    <property type="match status" value="1"/>
</dbReference>
<dbReference type="FunFam" id="3.90.80.10:FF:000003">
    <property type="entry name" value="Inorganic pyrophosphatase"/>
    <property type="match status" value="1"/>
</dbReference>
<name>A0A383WP34_TETOB</name>
<feature type="region of interest" description="Disordered" evidence="10">
    <location>
        <begin position="35"/>
        <end position="79"/>
    </location>
</feature>
<dbReference type="GO" id="GO:0006796">
    <property type="term" value="P:phosphate-containing compound metabolic process"/>
    <property type="evidence" value="ECO:0007669"/>
    <property type="project" value="InterPro"/>
</dbReference>
<evidence type="ECO:0000313" key="11">
    <source>
        <dbReference type="EMBL" id="SZX62331.1"/>
    </source>
</evidence>
<dbReference type="EC" id="3.6.1.1" evidence="3"/>
<evidence type="ECO:0000256" key="2">
    <source>
        <dbReference type="ARBA" id="ARBA00006220"/>
    </source>
</evidence>
<keyword evidence="4" id="KW-0963">Cytoplasm</keyword>
<evidence type="ECO:0000256" key="7">
    <source>
        <dbReference type="ARBA" id="ARBA00022842"/>
    </source>
</evidence>
<dbReference type="GO" id="GO:0000287">
    <property type="term" value="F:magnesium ion binding"/>
    <property type="evidence" value="ECO:0007669"/>
    <property type="project" value="InterPro"/>
</dbReference>
<reference evidence="12 13" key="1">
    <citation type="submission" date="2016-10" db="EMBL/GenBank/DDBJ databases">
        <authorList>
            <person name="Cai Z."/>
        </authorList>
    </citation>
    <scope>NUCLEOTIDE SEQUENCE [LARGE SCALE GENOMIC DNA]</scope>
</reference>
<sequence>MEGPIDQVDAVPAEEQSAVQEEVAAAPVLNGSAAAAAAVEQPAAAPAAPAAADPPRTLYRAPSRDNLSGGGSSTGMVRVPSNSNLEVVEVRGVAAHPWHDVPVGDKAPEVVNCIIEIPANSKVKYELDKDTGMLYVDRVLASSVRYPHNYGFIPQTLCEDNDPLDVLVVMQSQVAPFSLMQVKPIGVLQMLDQGERDDKIIAVHCHDPSYRNFNDISELPSHRLAEIRSFFEDYKKNEHKEVRVDEILGAEEAAKVIEEAIQLYVDNYVPKKYRVNK</sequence>
<evidence type="ECO:0000256" key="5">
    <source>
        <dbReference type="ARBA" id="ARBA00022723"/>
    </source>
</evidence>
<dbReference type="PROSITE" id="PS00387">
    <property type="entry name" value="PPASE"/>
    <property type="match status" value="1"/>
</dbReference>
<organism evidence="12 13">
    <name type="scientific">Tetradesmus obliquus</name>
    <name type="common">Green alga</name>
    <name type="synonym">Acutodesmus obliquus</name>
    <dbReference type="NCBI Taxonomy" id="3088"/>
    <lineage>
        <taxon>Eukaryota</taxon>
        <taxon>Viridiplantae</taxon>
        <taxon>Chlorophyta</taxon>
        <taxon>core chlorophytes</taxon>
        <taxon>Chlorophyceae</taxon>
        <taxon>CS clade</taxon>
        <taxon>Sphaeropleales</taxon>
        <taxon>Scenedesmaceae</taxon>
        <taxon>Tetradesmus</taxon>
    </lineage>
</organism>
<comment type="cofactor">
    <cofactor evidence="1">
        <name>Mg(2+)</name>
        <dbReference type="ChEBI" id="CHEBI:18420"/>
    </cofactor>
</comment>
<keyword evidence="13" id="KW-1185">Reference proteome</keyword>
<proteinExistence type="inferred from homology"/>
<evidence type="ECO:0000256" key="4">
    <source>
        <dbReference type="ARBA" id="ARBA00022490"/>
    </source>
</evidence>
<feature type="region of interest" description="Disordered" evidence="10">
    <location>
        <begin position="1"/>
        <end position="22"/>
    </location>
</feature>
<dbReference type="OrthoDB" id="1608002at2759"/>
<comment type="similarity">
    <text evidence="2">Belongs to the PPase family.</text>
</comment>
<accession>A0A383WP34</accession>
<comment type="catalytic activity">
    <reaction evidence="9">
        <text>diphosphate + H2O = 2 phosphate + H(+)</text>
        <dbReference type="Rhea" id="RHEA:24576"/>
        <dbReference type="ChEBI" id="CHEBI:15377"/>
        <dbReference type="ChEBI" id="CHEBI:15378"/>
        <dbReference type="ChEBI" id="CHEBI:33019"/>
        <dbReference type="ChEBI" id="CHEBI:43474"/>
        <dbReference type="EC" id="3.6.1.1"/>
    </reaction>
</comment>
<dbReference type="Gene3D" id="3.90.80.10">
    <property type="entry name" value="Inorganic pyrophosphatase"/>
    <property type="match status" value="1"/>
</dbReference>